<dbReference type="Proteomes" id="UP000001022">
    <property type="component" value="Chromosome"/>
</dbReference>
<sequence>MTKKLQKRPLIKCHYHTFFSVKDHERILWLYLVSRHTILERYLLADLILCL</sequence>
<organism evidence="1 2">
    <name type="scientific">Haemophilus ducreyi (strain 35000HP / ATCC 700724)</name>
    <dbReference type="NCBI Taxonomy" id="233412"/>
    <lineage>
        <taxon>Bacteria</taxon>
        <taxon>Pseudomonadati</taxon>
        <taxon>Pseudomonadota</taxon>
        <taxon>Gammaproteobacteria</taxon>
        <taxon>Pasteurellales</taxon>
        <taxon>Pasteurellaceae</taxon>
        <taxon>Haemophilus</taxon>
    </lineage>
</organism>
<keyword evidence="2" id="KW-1185">Reference proteome</keyword>
<accession>Q7VNI0</accession>
<dbReference type="STRING" id="233412.HD_0554"/>
<proteinExistence type="predicted"/>
<reference evidence="2" key="1">
    <citation type="submission" date="2003-06" db="EMBL/GenBank/DDBJ databases">
        <title>The complete genome sequence of Haemophilus ducreyi.</title>
        <authorList>
            <person name="Munson R.S. Jr."/>
            <person name="Ray W.C."/>
            <person name="Mahairas G."/>
            <person name="Sabo P."/>
            <person name="Mungur R."/>
            <person name="Johnson L."/>
            <person name="Nguyen D."/>
            <person name="Wang J."/>
            <person name="Forst C."/>
            <person name="Hood L."/>
        </authorList>
    </citation>
    <scope>NUCLEOTIDE SEQUENCE [LARGE SCALE GENOMIC DNA]</scope>
    <source>
        <strain evidence="2">35000HP / ATCC 700724</strain>
    </source>
</reference>
<dbReference type="KEGG" id="hdu:HD_0554"/>
<evidence type="ECO:0000313" key="2">
    <source>
        <dbReference type="Proteomes" id="UP000001022"/>
    </source>
</evidence>
<name>Q7VNI0_HAEDU</name>
<dbReference type="AlphaFoldDB" id="Q7VNI0"/>
<evidence type="ECO:0000313" key="1">
    <source>
        <dbReference type="EMBL" id="AAP95490.1"/>
    </source>
</evidence>
<dbReference type="HOGENOM" id="CLU_3099404_0_0_6"/>
<protein>
    <submittedName>
        <fullName evidence="1">Uncharacterized protein</fullName>
    </submittedName>
</protein>
<gene>
    <name evidence="1" type="ordered locus">HD_0554</name>
</gene>
<dbReference type="EMBL" id="AE017143">
    <property type="protein sequence ID" value="AAP95490.1"/>
    <property type="molecule type" value="Genomic_DNA"/>
</dbReference>